<dbReference type="InterPro" id="IPR008915">
    <property type="entry name" value="Peptidase_M50"/>
</dbReference>
<sequence length="448" mass="46887">MIADFLPQFGGLIWTVLAFVVALSVIVAIHEYGHYIVGRWCGIKADVFSIGFGPVVWKRMDKHGTQWQVAALPLGGYVKFRGDANAASVGGDGTVTAMSQAERATTMTGAALWRRAATVAAGPVFNFILSILIFGAFVIVAGRPAEAPVVGDLKSLPASVVTLQPGDEIVAVGGSPVARLADLVEAAQSVPPAETLPYDVRRDGQVVTVDAAFPMPARVEAVQPRSAAWDIGIRPGDVVTAIDGTPIASFQDLQAVVKAGDGAPLGLAVWRPTDAGSETLEFTLAPRRMDLPTSDGGFETRWLIGITGGLFFDPVTERANPLEAVAYGAEQTWFIVRSSLSALSHIATGAISTCNLSGPIGIAETSGAVASQGAENFIWFIAVLSAAVGLLNLFPIPILDGGHLVFHAYEAIRGKPPSDGAVRVLMTVGVALMGLLMVFALFNDLTCP</sequence>
<evidence type="ECO:0000256" key="10">
    <source>
        <dbReference type="ARBA" id="ARBA00023136"/>
    </source>
</evidence>
<dbReference type="InterPro" id="IPR041489">
    <property type="entry name" value="PDZ_6"/>
</dbReference>
<evidence type="ECO:0000256" key="3">
    <source>
        <dbReference type="ARBA" id="ARBA00007931"/>
    </source>
</evidence>
<organism evidence="13 14">
    <name type="scientific">Jannaschia rubra</name>
    <dbReference type="NCBI Taxonomy" id="282197"/>
    <lineage>
        <taxon>Bacteria</taxon>
        <taxon>Pseudomonadati</taxon>
        <taxon>Pseudomonadota</taxon>
        <taxon>Alphaproteobacteria</taxon>
        <taxon>Rhodobacterales</taxon>
        <taxon>Roseobacteraceae</taxon>
        <taxon>Jannaschia</taxon>
    </lineage>
</organism>
<evidence type="ECO:0000259" key="12">
    <source>
        <dbReference type="SMART" id="SM00228"/>
    </source>
</evidence>
<accession>A0A0M6XVJ5</accession>
<dbReference type="InterPro" id="IPR004387">
    <property type="entry name" value="Pept_M50_Zn"/>
</dbReference>
<keyword evidence="4 13" id="KW-0645">Protease</keyword>
<evidence type="ECO:0000313" key="14">
    <source>
        <dbReference type="Proteomes" id="UP000048908"/>
    </source>
</evidence>
<gene>
    <name evidence="13" type="primary">rseP</name>
    <name evidence="13" type="ORF">JAN5088_02783</name>
</gene>
<dbReference type="OrthoDB" id="9782003at2"/>
<dbReference type="SUPFAM" id="SSF50156">
    <property type="entry name" value="PDZ domain-like"/>
    <property type="match status" value="2"/>
</dbReference>
<comment type="subcellular location">
    <subcellularLocation>
        <location evidence="2">Membrane</location>
        <topology evidence="2">Multi-pass membrane protein</topology>
    </subcellularLocation>
</comment>
<feature type="domain" description="PDZ" evidence="12">
    <location>
        <begin position="132"/>
        <end position="204"/>
    </location>
</feature>
<dbReference type="AlphaFoldDB" id="A0A0M6XVJ5"/>
<dbReference type="InterPro" id="IPR001478">
    <property type="entry name" value="PDZ"/>
</dbReference>
<evidence type="ECO:0000313" key="13">
    <source>
        <dbReference type="EMBL" id="CTQ33994.1"/>
    </source>
</evidence>
<reference evidence="13 14" key="1">
    <citation type="submission" date="2015-07" db="EMBL/GenBank/DDBJ databases">
        <authorList>
            <person name="Noorani M."/>
        </authorList>
    </citation>
    <scope>NUCLEOTIDE SEQUENCE [LARGE SCALE GENOMIC DNA]</scope>
    <source>
        <strain evidence="13 14">CECT 5088</strain>
    </source>
</reference>
<dbReference type="PANTHER" id="PTHR42837">
    <property type="entry name" value="REGULATOR OF SIGMA-E PROTEASE RSEP"/>
    <property type="match status" value="1"/>
</dbReference>
<keyword evidence="7 11" id="KW-0862">Zinc</keyword>
<dbReference type="PANTHER" id="PTHR42837:SF2">
    <property type="entry name" value="MEMBRANE METALLOPROTEASE ARASP2, CHLOROPLASTIC-RELATED"/>
    <property type="match status" value="1"/>
</dbReference>
<dbReference type="Pfam" id="PF02163">
    <property type="entry name" value="Peptidase_M50"/>
    <property type="match status" value="1"/>
</dbReference>
<dbReference type="EC" id="3.4.24.-" evidence="11"/>
<dbReference type="SMART" id="SM00228">
    <property type="entry name" value="PDZ"/>
    <property type="match status" value="2"/>
</dbReference>
<dbReference type="GO" id="GO:0006508">
    <property type="term" value="P:proteolysis"/>
    <property type="evidence" value="ECO:0007669"/>
    <property type="project" value="UniProtKB-KW"/>
</dbReference>
<keyword evidence="8 11" id="KW-1133">Transmembrane helix</keyword>
<dbReference type="RefSeq" id="WP_055683403.1">
    <property type="nucleotide sequence ID" value="NZ_CXPG01000021.1"/>
</dbReference>
<dbReference type="InterPro" id="IPR036034">
    <property type="entry name" value="PDZ_sf"/>
</dbReference>
<dbReference type="STRING" id="282197.SAMN04488517_103355"/>
<evidence type="ECO:0000256" key="4">
    <source>
        <dbReference type="ARBA" id="ARBA00022670"/>
    </source>
</evidence>
<dbReference type="Gene3D" id="2.30.42.10">
    <property type="match status" value="2"/>
</dbReference>
<feature type="domain" description="PDZ" evidence="12">
    <location>
        <begin position="207"/>
        <end position="273"/>
    </location>
</feature>
<evidence type="ECO:0000256" key="6">
    <source>
        <dbReference type="ARBA" id="ARBA00022801"/>
    </source>
</evidence>
<keyword evidence="10 11" id="KW-0472">Membrane</keyword>
<name>A0A0M6XVJ5_9RHOB</name>
<dbReference type="GO" id="GO:0004222">
    <property type="term" value="F:metalloendopeptidase activity"/>
    <property type="evidence" value="ECO:0007669"/>
    <property type="project" value="InterPro"/>
</dbReference>
<evidence type="ECO:0000256" key="7">
    <source>
        <dbReference type="ARBA" id="ARBA00022833"/>
    </source>
</evidence>
<evidence type="ECO:0000256" key="11">
    <source>
        <dbReference type="RuleBase" id="RU362031"/>
    </source>
</evidence>
<keyword evidence="5 11" id="KW-0812">Transmembrane</keyword>
<keyword evidence="11" id="KW-0479">Metal-binding</keyword>
<evidence type="ECO:0000256" key="5">
    <source>
        <dbReference type="ARBA" id="ARBA00022692"/>
    </source>
</evidence>
<dbReference type="Pfam" id="PF17820">
    <property type="entry name" value="PDZ_6"/>
    <property type="match status" value="1"/>
</dbReference>
<feature type="transmembrane region" description="Helical" evidence="11">
    <location>
        <begin position="12"/>
        <end position="29"/>
    </location>
</feature>
<evidence type="ECO:0000256" key="9">
    <source>
        <dbReference type="ARBA" id="ARBA00023049"/>
    </source>
</evidence>
<evidence type="ECO:0000256" key="2">
    <source>
        <dbReference type="ARBA" id="ARBA00004141"/>
    </source>
</evidence>
<proteinExistence type="inferred from homology"/>
<keyword evidence="9 11" id="KW-0482">Metalloprotease</keyword>
<feature type="transmembrane region" description="Helical" evidence="11">
    <location>
        <begin position="124"/>
        <end position="142"/>
    </location>
</feature>
<feature type="transmembrane region" description="Helical" evidence="11">
    <location>
        <begin position="377"/>
        <end position="399"/>
    </location>
</feature>
<dbReference type="Proteomes" id="UP000048908">
    <property type="component" value="Unassembled WGS sequence"/>
</dbReference>
<dbReference type="EMBL" id="CXPG01000021">
    <property type="protein sequence ID" value="CTQ33994.1"/>
    <property type="molecule type" value="Genomic_DNA"/>
</dbReference>
<dbReference type="GO" id="GO:0046872">
    <property type="term" value="F:metal ion binding"/>
    <property type="evidence" value="ECO:0007669"/>
    <property type="project" value="UniProtKB-KW"/>
</dbReference>
<dbReference type="GO" id="GO:0016020">
    <property type="term" value="C:membrane"/>
    <property type="evidence" value="ECO:0007669"/>
    <property type="project" value="UniProtKB-SubCell"/>
</dbReference>
<comment type="cofactor">
    <cofactor evidence="1 11">
        <name>Zn(2+)</name>
        <dbReference type="ChEBI" id="CHEBI:29105"/>
    </cofactor>
</comment>
<keyword evidence="6 11" id="KW-0378">Hydrolase</keyword>
<evidence type="ECO:0000256" key="1">
    <source>
        <dbReference type="ARBA" id="ARBA00001947"/>
    </source>
</evidence>
<dbReference type="CDD" id="cd06163">
    <property type="entry name" value="S2P-M50_PDZ_RseP-like"/>
    <property type="match status" value="1"/>
</dbReference>
<evidence type="ECO:0000256" key="8">
    <source>
        <dbReference type="ARBA" id="ARBA00022989"/>
    </source>
</evidence>
<comment type="similarity">
    <text evidence="3 11">Belongs to the peptidase M50B family.</text>
</comment>
<dbReference type="NCBIfam" id="TIGR00054">
    <property type="entry name" value="RIP metalloprotease RseP"/>
    <property type="match status" value="1"/>
</dbReference>
<feature type="transmembrane region" description="Helical" evidence="11">
    <location>
        <begin position="420"/>
        <end position="442"/>
    </location>
</feature>
<keyword evidence="14" id="KW-1185">Reference proteome</keyword>
<protein>
    <recommendedName>
        <fullName evidence="11">Zinc metalloprotease</fullName>
        <ecNumber evidence="11">3.4.24.-</ecNumber>
    </recommendedName>
</protein>